<reference evidence="3" key="1">
    <citation type="submission" date="2017-02" db="EMBL/GenBank/DDBJ databases">
        <authorList>
            <person name="Varghese N."/>
            <person name="Submissions S."/>
        </authorList>
    </citation>
    <scope>NUCLEOTIDE SEQUENCE [LARGE SCALE GENOMIC DNA]</scope>
    <source>
        <strain evidence="3">DSM 15739</strain>
    </source>
</reference>
<keyword evidence="3" id="KW-1185">Reference proteome</keyword>
<feature type="transmembrane region" description="Helical" evidence="1">
    <location>
        <begin position="56"/>
        <end position="75"/>
    </location>
</feature>
<dbReference type="AlphaFoldDB" id="A0A1T4L1F2"/>
<dbReference type="RefSeq" id="WP_078755707.1">
    <property type="nucleotide sequence ID" value="NZ_FUWO01000006.1"/>
</dbReference>
<feature type="transmembrane region" description="Helical" evidence="1">
    <location>
        <begin position="6"/>
        <end position="24"/>
    </location>
</feature>
<accession>A0A1T4L1F2</accession>
<dbReference type="OrthoDB" id="2086812at2"/>
<evidence type="ECO:0000313" key="2">
    <source>
        <dbReference type="EMBL" id="SJZ48418.1"/>
    </source>
</evidence>
<keyword evidence="1" id="KW-0472">Membrane</keyword>
<dbReference type="GeneID" id="94552488"/>
<proteinExistence type="predicted"/>
<dbReference type="Proteomes" id="UP000189941">
    <property type="component" value="Unassembled WGS sequence"/>
</dbReference>
<keyword evidence="1" id="KW-0812">Transmembrane</keyword>
<name>A0A1T4L1F2_9LACT</name>
<sequence length="76" mass="8563">MRVAKYFQIAFLVVGTLTALEFIFLRGMFTWLIVVTAVIVVGSLNVIINIKDKEWLQASLYILSTIALCMGYFTLA</sequence>
<protein>
    <submittedName>
        <fullName evidence="2">Uncharacterized protein</fullName>
    </submittedName>
</protein>
<evidence type="ECO:0000256" key="1">
    <source>
        <dbReference type="SAM" id="Phobius"/>
    </source>
</evidence>
<dbReference type="EMBL" id="FUWO01000006">
    <property type="protein sequence ID" value="SJZ48418.1"/>
    <property type="molecule type" value="Genomic_DNA"/>
</dbReference>
<keyword evidence="1" id="KW-1133">Transmembrane helix</keyword>
<gene>
    <name evidence="2" type="ORF">SAMN02746011_00928</name>
</gene>
<organism evidence="2 3">
    <name type="scientific">Globicatella sulfidifaciens DSM 15739</name>
    <dbReference type="NCBI Taxonomy" id="1121925"/>
    <lineage>
        <taxon>Bacteria</taxon>
        <taxon>Bacillati</taxon>
        <taxon>Bacillota</taxon>
        <taxon>Bacilli</taxon>
        <taxon>Lactobacillales</taxon>
        <taxon>Aerococcaceae</taxon>
        <taxon>Globicatella</taxon>
    </lineage>
</organism>
<evidence type="ECO:0000313" key="3">
    <source>
        <dbReference type="Proteomes" id="UP000189941"/>
    </source>
</evidence>
<feature type="transmembrane region" description="Helical" evidence="1">
    <location>
        <begin position="31"/>
        <end position="50"/>
    </location>
</feature>